<feature type="transmembrane region" description="Helical" evidence="10">
    <location>
        <begin position="43"/>
        <end position="64"/>
    </location>
</feature>
<accession>A0A6P2CEP7</accession>
<dbReference type="Gene3D" id="2.40.50.910">
    <property type="entry name" value="Type VII secretion system EccB, repeat 3 domain"/>
    <property type="match status" value="1"/>
</dbReference>
<dbReference type="InterPro" id="IPR044857">
    <property type="entry name" value="T7SS_EccB_R1"/>
</dbReference>
<evidence type="ECO:0000256" key="3">
    <source>
        <dbReference type="ARBA" id="ARBA00022475"/>
    </source>
</evidence>
<dbReference type="Pfam" id="PF05108">
    <property type="entry name" value="T7SS_ESX1_EccB"/>
    <property type="match status" value="1"/>
</dbReference>
<keyword evidence="6" id="KW-0378">Hydrolase</keyword>
<reference evidence="11 12" key="1">
    <citation type="submission" date="2018-07" db="EMBL/GenBank/DDBJ databases">
        <title>Genome sequence of Rhodococcus rhodnii ATCC 35071 from Rhodnius prolixus.</title>
        <authorList>
            <person name="Patel V."/>
            <person name="Vogel K.J."/>
        </authorList>
    </citation>
    <scope>NUCLEOTIDE SEQUENCE [LARGE SCALE GENOMIC DNA]</scope>
    <source>
        <strain evidence="11 12">ATCC 35071</strain>
    </source>
</reference>
<evidence type="ECO:0000256" key="10">
    <source>
        <dbReference type="SAM" id="Phobius"/>
    </source>
</evidence>
<name>A0A6P2CEP7_9NOCA</name>
<comment type="caution">
    <text evidence="11">The sequence shown here is derived from an EMBL/GenBank/DDBJ whole genome shotgun (WGS) entry which is preliminary data.</text>
</comment>
<gene>
    <name evidence="11" type="primary">eccB</name>
    <name evidence="11" type="ORF">DW322_09590</name>
</gene>
<keyword evidence="3" id="KW-1003">Cell membrane</keyword>
<dbReference type="EMBL" id="QRCM01000001">
    <property type="protein sequence ID" value="TXG90430.1"/>
    <property type="molecule type" value="Genomic_DNA"/>
</dbReference>
<keyword evidence="4 10" id="KW-0812">Transmembrane</keyword>
<dbReference type="InterPro" id="IPR042485">
    <property type="entry name" value="T7SS_EccB_R3"/>
</dbReference>
<dbReference type="RefSeq" id="WP_010840013.1">
    <property type="nucleotide sequence ID" value="NZ_QRCM01000001.1"/>
</dbReference>
<evidence type="ECO:0000256" key="1">
    <source>
        <dbReference type="ARBA" id="ARBA00004162"/>
    </source>
</evidence>
<dbReference type="GO" id="GO:0005886">
    <property type="term" value="C:plasma membrane"/>
    <property type="evidence" value="ECO:0007669"/>
    <property type="project" value="UniProtKB-SubCell"/>
</dbReference>
<evidence type="ECO:0000256" key="2">
    <source>
        <dbReference type="ARBA" id="ARBA00008149"/>
    </source>
</evidence>
<dbReference type="GO" id="GO:0005576">
    <property type="term" value="C:extracellular region"/>
    <property type="evidence" value="ECO:0007669"/>
    <property type="project" value="TreeGrafter"/>
</dbReference>
<evidence type="ECO:0000256" key="4">
    <source>
        <dbReference type="ARBA" id="ARBA00022692"/>
    </source>
</evidence>
<dbReference type="PANTHER" id="PTHR40765:SF2">
    <property type="entry name" value="ESX-2 SECRETION SYSTEM ATPASE ECCB2"/>
    <property type="match status" value="1"/>
</dbReference>
<evidence type="ECO:0000313" key="12">
    <source>
        <dbReference type="Proteomes" id="UP000471120"/>
    </source>
</evidence>
<comment type="similarity">
    <text evidence="2">Belongs to the EccB family.</text>
</comment>
<evidence type="ECO:0000256" key="7">
    <source>
        <dbReference type="ARBA" id="ARBA00022840"/>
    </source>
</evidence>
<keyword evidence="9 10" id="KW-0472">Membrane</keyword>
<protein>
    <submittedName>
        <fullName evidence="11">Type VII secretion protein EccB</fullName>
    </submittedName>
</protein>
<evidence type="ECO:0000256" key="6">
    <source>
        <dbReference type="ARBA" id="ARBA00022801"/>
    </source>
</evidence>
<evidence type="ECO:0000256" key="8">
    <source>
        <dbReference type="ARBA" id="ARBA00022989"/>
    </source>
</evidence>
<sequence>MASTPTTRWQVSGYRFLVRRMEHALVRRDVRMLHDPMRSQSRAFTVGLVAASVGLAGCGALALLRPQDKIGDSAIVVGKDSGAMYVAYEDTFRPVLNLASARLILGSPDEPAVVADDEIASRPRGPLMGIPGAPSALNEAQQASWTVCDTVTADGGGPLETSILVGDTDLGDGRFELGDDQAMLVSNSGTTYLVHRGARAQIDLDSAAVRKAYGLGDVVPRPVSKALLNALPEQPRIAAPEIGGQGREPADNRLGVPVGSVVRTGSDDATEYYLVLLGGVQRVSKPVADIVFETNGLGALEIPQVRPDVVNKIAQVDDVAVGTFPTAALDIVDTRSDPVGCLSWTKLADSDVDGTRNASVGLIAGRSLPMPADARTVTLAQADGPGDNADAVWVQPGASGFVQSTGISPDSQRVGSVFVLSDTGVRYGLADGGASQTGGSSHPAASALGAPAHPALAPWPVLDLLAPGPVLSRSDALVAHDGMAAAQGSVAVTPAN</sequence>
<keyword evidence="8 10" id="KW-1133">Transmembrane helix</keyword>
<evidence type="ECO:0000313" key="11">
    <source>
        <dbReference type="EMBL" id="TXG90430.1"/>
    </source>
</evidence>
<dbReference type="NCBIfam" id="TIGR03919">
    <property type="entry name" value="T7SS_EccB"/>
    <property type="match status" value="1"/>
</dbReference>
<keyword evidence="7" id="KW-0067">ATP-binding</keyword>
<dbReference type="InterPro" id="IPR007795">
    <property type="entry name" value="T7SS_EccB"/>
</dbReference>
<evidence type="ECO:0000256" key="9">
    <source>
        <dbReference type="ARBA" id="ARBA00023136"/>
    </source>
</evidence>
<dbReference type="Gene3D" id="3.30.2390.20">
    <property type="entry name" value="Type VII secretion system EccB, repeat 1 domain"/>
    <property type="match status" value="1"/>
</dbReference>
<dbReference type="GO" id="GO:0016787">
    <property type="term" value="F:hydrolase activity"/>
    <property type="evidence" value="ECO:0007669"/>
    <property type="project" value="UniProtKB-KW"/>
</dbReference>
<dbReference type="PANTHER" id="PTHR40765">
    <property type="entry name" value="ESX-2 SECRETION SYSTEM ATPASE ECCB2"/>
    <property type="match status" value="1"/>
</dbReference>
<keyword evidence="5" id="KW-0547">Nucleotide-binding</keyword>
<evidence type="ECO:0000256" key="5">
    <source>
        <dbReference type="ARBA" id="ARBA00022741"/>
    </source>
</evidence>
<dbReference type="GO" id="GO:0005524">
    <property type="term" value="F:ATP binding"/>
    <property type="evidence" value="ECO:0007669"/>
    <property type="project" value="UniProtKB-KW"/>
</dbReference>
<dbReference type="Proteomes" id="UP000471120">
    <property type="component" value="Unassembled WGS sequence"/>
</dbReference>
<proteinExistence type="inferred from homology"/>
<comment type="subcellular location">
    <subcellularLocation>
        <location evidence="1">Cell membrane</location>
        <topology evidence="1">Single-pass membrane protein</topology>
    </subcellularLocation>
</comment>
<dbReference type="AlphaFoldDB" id="A0A6P2CEP7"/>
<organism evidence="11 12">
    <name type="scientific">Rhodococcus rhodnii</name>
    <dbReference type="NCBI Taxonomy" id="38312"/>
    <lineage>
        <taxon>Bacteria</taxon>
        <taxon>Bacillati</taxon>
        <taxon>Actinomycetota</taxon>
        <taxon>Actinomycetes</taxon>
        <taxon>Mycobacteriales</taxon>
        <taxon>Nocardiaceae</taxon>
        <taxon>Rhodococcus</taxon>
    </lineage>
</organism>